<dbReference type="OMA" id="VLAMECT"/>
<dbReference type="OrthoDB" id="2194389at2759"/>
<protein>
    <submittedName>
        <fullName evidence="1">Uncharacterized protein</fullName>
    </submittedName>
</protein>
<gene>
    <name evidence="1" type="ORF">NEQG_02198</name>
</gene>
<evidence type="ECO:0000313" key="1">
    <source>
        <dbReference type="EMBL" id="EIJ87651.1"/>
    </source>
</evidence>
<dbReference type="AlphaFoldDB" id="I3EEK4"/>
<dbReference type="HOGENOM" id="CLU_1147451_0_0_1"/>
<dbReference type="InParanoid" id="I3EEK4"/>
<reference evidence="1" key="1">
    <citation type="submission" date="2011-01" db="EMBL/GenBank/DDBJ databases">
        <title>The Genome Sequence of Nematocida parisii strain ERTm3.</title>
        <authorList>
            <consortium name="The Broad Institute Genome Sequencing Platform"/>
            <consortium name="The Broad Institute Genome Sequencing Center for Infectious Disease"/>
            <person name="Cuomo C."/>
            <person name="Troemel E."/>
            <person name="Young S.K."/>
            <person name="Zeng Q."/>
            <person name="Gargeya S."/>
            <person name="Fitzgerald M."/>
            <person name="Haas B."/>
            <person name="Abouelleil A."/>
            <person name="Alvarado L."/>
            <person name="Arachchi H.M."/>
            <person name="Berlin A."/>
            <person name="Chapman S.B."/>
            <person name="Gearin G."/>
            <person name="Goldberg J."/>
            <person name="Griggs A."/>
            <person name="Gujja S."/>
            <person name="Hansen M."/>
            <person name="Heiman D."/>
            <person name="Howarth C."/>
            <person name="Larimer J."/>
            <person name="Lui A."/>
            <person name="MacDonald P.J.P."/>
            <person name="McCowen C."/>
            <person name="Montmayeur A."/>
            <person name="Murphy C."/>
            <person name="Neiman D."/>
            <person name="Pearson M."/>
            <person name="Priest M."/>
            <person name="Roberts A."/>
            <person name="Saif S."/>
            <person name="Shea T."/>
            <person name="Sisk P."/>
            <person name="Stolte C."/>
            <person name="Sykes S."/>
            <person name="Wortman J."/>
            <person name="Nusbaum C."/>
            <person name="Birren B."/>
        </authorList>
    </citation>
    <scope>NUCLEOTIDE SEQUENCE</scope>
    <source>
        <strain evidence="1">ERTm3</strain>
    </source>
</reference>
<name>I3EEK4_NEMP3</name>
<dbReference type="EMBL" id="GL870881">
    <property type="protein sequence ID" value="EIJ87651.1"/>
    <property type="molecule type" value="Genomic_DNA"/>
</dbReference>
<dbReference type="Proteomes" id="UP000002872">
    <property type="component" value="Unassembled WGS sequence"/>
</dbReference>
<dbReference type="VEuPathDB" id="MicrosporidiaDB:NEQG_02198"/>
<organism evidence="1 2">
    <name type="scientific">Nematocida parisii (strain ERTm3)</name>
    <name type="common">Nematode killer fungus</name>
    <dbReference type="NCBI Taxonomy" id="935791"/>
    <lineage>
        <taxon>Eukaryota</taxon>
        <taxon>Fungi</taxon>
        <taxon>Fungi incertae sedis</taxon>
        <taxon>Microsporidia</taxon>
        <taxon>Nematocida</taxon>
    </lineage>
</organism>
<sequence>MVKYVLAIVLAMECTTEELFQVFSSLIEDLNRKEIIKYRRKMINLYINLSIDKIYKKETSLPMLYSLSICMYSILHSALDNEKVLKSEIREKLQEEVLDYASKREVLKIRAIILDMFQGTYTENSNYSVKPEQWAIKIVEDIRIFIGERKNNPKDKEDVFKEPKRLILERVEDLLAEEIKEAFLSKSKPFGKKGNQLIINILYIKKYLNGYVKTESMQKLIETVQDNFKDPKAVESNLSEYI</sequence>
<keyword evidence="2" id="KW-1185">Reference proteome</keyword>
<proteinExistence type="predicted"/>
<evidence type="ECO:0000313" key="2">
    <source>
        <dbReference type="Proteomes" id="UP000002872"/>
    </source>
</evidence>
<accession>I3EEK4</accession>